<name>M5G0U3_DACPD</name>
<evidence type="ECO:0000256" key="1">
    <source>
        <dbReference type="ARBA" id="ARBA00004141"/>
    </source>
</evidence>
<dbReference type="InterPro" id="IPR052430">
    <property type="entry name" value="IVT-Associated"/>
</dbReference>
<feature type="transmembrane region" description="Helical" evidence="6">
    <location>
        <begin position="685"/>
        <end position="703"/>
    </location>
</feature>
<evidence type="ECO:0000256" key="2">
    <source>
        <dbReference type="ARBA" id="ARBA00022692"/>
    </source>
</evidence>
<keyword evidence="3 6" id="KW-1133">Transmembrane helix</keyword>
<gene>
    <name evidence="7" type="ORF">DACRYDRAFT_116214</name>
</gene>
<feature type="transmembrane region" description="Helical" evidence="6">
    <location>
        <begin position="763"/>
        <end position="784"/>
    </location>
</feature>
<evidence type="ECO:0000313" key="8">
    <source>
        <dbReference type="Proteomes" id="UP000030653"/>
    </source>
</evidence>
<feature type="transmembrane region" description="Helical" evidence="6">
    <location>
        <begin position="125"/>
        <end position="142"/>
    </location>
</feature>
<dbReference type="GO" id="GO:0016020">
    <property type="term" value="C:membrane"/>
    <property type="evidence" value="ECO:0007669"/>
    <property type="project" value="UniProtKB-SubCell"/>
</dbReference>
<feature type="transmembrane region" description="Helical" evidence="6">
    <location>
        <begin position="791"/>
        <end position="811"/>
    </location>
</feature>
<protein>
    <submittedName>
        <fullName evidence="7">Uncharacterized protein</fullName>
    </submittedName>
</protein>
<dbReference type="PANTHER" id="PTHR47804:SF3">
    <property type="entry name" value="PROTEIN BRE4"/>
    <property type="match status" value="1"/>
</dbReference>
<dbReference type="Proteomes" id="UP000030653">
    <property type="component" value="Unassembled WGS sequence"/>
</dbReference>
<dbReference type="HOGENOM" id="CLU_288223_0_0_1"/>
<dbReference type="OMA" id="EWTYNEV"/>
<accession>M5G0U3</accession>
<dbReference type="GeneID" id="63685219"/>
<feature type="compositionally biased region" description="Acidic residues" evidence="5">
    <location>
        <begin position="572"/>
        <end position="582"/>
    </location>
</feature>
<keyword evidence="4 6" id="KW-0472">Membrane</keyword>
<evidence type="ECO:0000256" key="4">
    <source>
        <dbReference type="ARBA" id="ARBA00023136"/>
    </source>
</evidence>
<keyword evidence="8" id="KW-1185">Reference proteome</keyword>
<feature type="transmembrane region" description="Helical" evidence="6">
    <location>
        <begin position="187"/>
        <end position="205"/>
    </location>
</feature>
<feature type="compositionally biased region" description="Polar residues" evidence="5">
    <location>
        <begin position="404"/>
        <end position="415"/>
    </location>
</feature>
<feature type="region of interest" description="Disordered" evidence="5">
    <location>
        <begin position="552"/>
        <end position="584"/>
    </location>
</feature>
<evidence type="ECO:0000256" key="5">
    <source>
        <dbReference type="SAM" id="MobiDB-lite"/>
    </source>
</evidence>
<dbReference type="OrthoDB" id="68611at2759"/>
<evidence type="ECO:0000256" key="6">
    <source>
        <dbReference type="SAM" id="Phobius"/>
    </source>
</evidence>
<evidence type="ECO:0000256" key="3">
    <source>
        <dbReference type="ARBA" id="ARBA00022989"/>
    </source>
</evidence>
<evidence type="ECO:0000313" key="7">
    <source>
        <dbReference type="EMBL" id="EJU01750.1"/>
    </source>
</evidence>
<dbReference type="PANTHER" id="PTHR47804">
    <property type="entry name" value="60S RIBOSOMAL PROTEIN L19"/>
    <property type="match status" value="1"/>
</dbReference>
<feature type="transmembrane region" description="Helical" evidence="6">
    <location>
        <begin position="709"/>
        <end position="729"/>
    </location>
</feature>
<feature type="region of interest" description="Disordered" evidence="5">
    <location>
        <begin position="394"/>
        <end position="436"/>
    </location>
</feature>
<feature type="transmembrane region" description="Helical" evidence="6">
    <location>
        <begin position="831"/>
        <end position="850"/>
    </location>
</feature>
<reference evidence="7 8" key="1">
    <citation type="journal article" date="2012" name="Science">
        <title>The Paleozoic origin of enzymatic lignin decomposition reconstructed from 31 fungal genomes.</title>
        <authorList>
            <person name="Floudas D."/>
            <person name="Binder M."/>
            <person name="Riley R."/>
            <person name="Barry K."/>
            <person name="Blanchette R.A."/>
            <person name="Henrissat B."/>
            <person name="Martinez A.T."/>
            <person name="Otillar R."/>
            <person name="Spatafora J.W."/>
            <person name="Yadav J.S."/>
            <person name="Aerts A."/>
            <person name="Benoit I."/>
            <person name="Boyd A."/>
            <person name="Carlson A."/>
            <person name="Copeland A."/>
            <person name="Coutinho P.M."/>
            <person name="de Vries R.P."/>
            <person name="Ferreira P."/>
            <person name="Findley K."/>
            <person name="Foster B."/>
            <person name="Gaskell J."/>
            <person name="Glotzer D."/>
            <person name="Gorecki P."/>
            <person name="Heitman J."/>
            <person name="Hesse C."/>
            <person name="Hori C."/>
            <person name="Igarashi K."/>
            <person name="Jurgens J.A."/>
            <person name="Kallen N."/>
            <person name="Kersten P."/>
            <person name="Kohler A."/>
            <person name="Kuees U."/>
            <person name="Kumar T.K.A."/>
            <person name="Kuo A."/>
            <person name="LaButti K."/>
            <person name="Larrondo L.F."/>
            <person name="Lindquist E."/>
            <person name="Ling A."/>
            <person name="Lombard V."/>
            <person name="Lucas S."/>
            <person name="Lundell T."/>
            <person name="Martin R."/>
            <person name="McLaughlin D.J."/>
            <person name="Morgenstern I."/>
            <person name="Morin E."/>
            <person name="Murat C."/>
            <person name="Nagy L.G."/>
            <person name="Nolan M."/>
            <person name="Ohm R.A."/>
            <person name="Patyshakuliyeva A."/>
            <person name="Rokas A."/>
            <person name="Ruiz-Duenas F.J."/>
            <person name="Sabat G."/>
            <person name="Salamov A."/>
            <person name="Samejima M."/>
            <person name="Schmutz J."/>
            <person name="Slot J.C."/>
            <person name="St John F."/>
            <person name="Stenlid J."/>
            <person name="Sun H."/>
            <person name="Sun S."/>
            <person name="Syed K."/>
            <person name="Tsang A."/>
            <person name="Wiebenga A."/>
            <person name="Young D."/>
            <person name="Pisabarro A."/>
            <person name="Eastwood D.C."/>
            <person name="Martin F."/>
            <person name="Cullen D."/>
            <person name="Grigoriev I.V."/>
            <person name="Hibbett D.S."/>
        </authorList>
    </citation>
    <scope>NUCLEOTIDE SEQUENCE [LARGE SCALE GENOMIC DNA]</scope>
    <source>
        <strain evidence="7 8">DJM-731 SS1</strain>
    </source>
</reference>
<proteinExistence type="predicted"/>
<dbReference type="AlphaFoldDB" id="M5G0U3"/>
<keyword evidence="2 6" id="KW-0812">Transmembrane</keyword>
<feature type="transmembrane region" description="Helical" evidence="6">
    <location>
        <begin position="736"/>
        <end position="757"/>
    </location>
</feature>
<sequence>MTTTTTTIRHKLVKSLKSFLKFTFSKRSIPTIKGTLAYLLVFVFSFLHGFDSLSDYPLALSGTPPSLPSQLNANPPPSPAPVIVVIAVAPGKPVGACVQNTVLAMLGVLVGALDFFILAELGHVPVAQGVVFVIMVYLLALIKAQSITYLPFALLALLMTFNGIFTSQSNLSNGLAPFSAPQLISYLKAYSFGAAIVLFVNLFVWPTSSENQLRQMLVRSLDHVRTFVHLVNKGYLLELTDEERAVRSQLVQSIRADFGFLSQVIDQTSIEIVYSRWSMSDYRLLVLKMRSLQATLIAAYSGLLNGEENDSVRTFKERFLPAGEKEFRRMRRDLCATLGEVMRVLATEKLELRGEEDRFKEPKEVEAALEQVSTVEQGEMDQEAVLEEVGRRLQREAADEASDSGRTALSGTTFPGSAGMEESGVGTPSPGAVTPRGPTLVDRQLFGGGEKGQSDDPELQEYRTHAVKSLRNDFDAFAAKQLDVVGALLVSGGFTQAGGEELKVFLPMTSMADAWGKDHARGVQEAMEKEGVRTSFGIRPIRARGLKSLDGKGEMGAAVTGREGGAKSLKEEAEEEEEDDPEAISTGQALVRVYSMLFAMNRLITELQALHTHVTTTSKGVQRHYHLHVHIWESLRADRKKGQEDMCLQDALSQLEQREYIPKNVTLIQRMIAVEQWFRSPNSIYAFKVVLALCVFAVLLWAPVVRGWFISYALTSALPTIVIALSPTLGQSYLQFTFQILGTAIGNIAGMILLLIFNHVGGYVYNPYGLACLVAVYAIPFIYVIHEKPQLFVLGLLSLNSAGVLIITEYVQADYVGNANFDSAPYRAGKGLAALSIAITLVLCFQLLILRNPARHTLRKALAHLIEEHLAYVTMLQAYCRALGPIDANDRPSHKNVLRVESELKRREAKLQARIIGMNPLISFAAAEPQWEAPFRSDAAVRIVRANQILLDRWSEARSAIGTEPFPAFISREFISVLSPYRRQAYVHAKVSLYLAAASMASKMPLPLEVPKAGKLISEMMHDALLLSSRFAKTDEGRETVKSGEFARYWFFLLVMTSACRQVSSIEEGCRLMYGSFEDKVL</sequence>
<feature type="transmembrane region" description="Helical" evidence="6">
    <location>
        <begin position="149"/>
        <end position="167"/>
    </location>
</feature>
<dbReference type="RefSeq" id="XP_040628647.1">
    <property type="nucleotide sequence ID" value="XM_040770157.1"/>
</dbReference>
<dbReference type="STRING" id="1858805.M5G0U3"/>
<comment type="subcellular location">
    <subcellularLocation>
        <location evidence="1">Membrane</location>
        <topology evidence="1">Multi-pass membrane protein</topology>
    </subcellularLocation>
</comment>
<dbReference type="EMBL" id="JH795863">
    <property type="protein sequence ID" value="EJU01750.1"/>
    <property type="molecule type" value="Genomic_DNA"/>
</dbReference>
<organism evidence="7 8">
    <name type="scientific">Dacryopinax primogenitus (strain DJM 731)</name>
    <name type="common">Brown rot fungus</name>
    <dbReference type="NCBI Taxonomy" id="1858805"/>
    <lineage>
        <taxon>Eukaryota</taxon>
        <taxon>Fungi</taxon>
        <taxon>Dikarya</taxon>
        <taxon>Basidiomycota</taxon>
        <taxon>Agaricomycotina</taxon>
        <taxon>Dacrymycetes</taxon>
        <taxon>Dacrymycetales</taxon>
        <taxon>Dacrymycetaceae</taxon>
        <taxon>Dacryopinax</taxon>
    </lineage>
</organism>
<feature type="transmembrane region" description="Helical" evidence="6">
    <location>
        <begin position="36"/>
        <end position="58"/>
    </location>
</feature>